<sequence>GDTRNMDRIKIREALNYAQARLARVLLTIPPGTHNNASSLSRLWRAHLATFPDDRARLQYAVNATANHPDKPSPELLEELCKLSSTLLDLEIERPIRQYVNTP</sequence>
<keyword evidence="2" id="KW-1185">Reference proteome</keyword>
<feature type="non-terminal residue" evidence="1">
    <location>
        <position position="1"/>
    </location>
</feature>
<proteinExistence type="predicted"/>
<gene>
    <name evidence="1" type="ORF">DXG03_005766</name>
</gene>
<name>A0A9P7FP43_9AGAR</name>
<evidence type="ECO:0000313" key="1">
    <source>
        <dbReference type="EMBL" id="KAG5634670.1"/>
    </source>
</evidence>
<organism evidence="1 2">
    <name type="scientific">Asterophora parasitica</name>
    <dbReference type="NCBI Taxonomy" id="117018"/>
    <lineage>
        <taxon>Eukaryota</taxon>
        <taxon>Fungi</taxon>
        <taxon>Dikarya</taxon>
        <taxon>Basidiomycota</taxon>
        <taxon>Agaricomycotina</taxon>
        <taxon>Agaricomycetes</taxon>
        <taxon>Agaricomycetidae</taxon>
        <taxon>Agaricales</taxon>
        <taxon>Tricholomatineae</taxon>
        <taxon>Lyophyllaceae</taxon>
        <taxon>Asterophora</taxon>
    </lineage>
</organism>
<protein>
    <submittedName>
        <fullName evidence="1">Uncharacterized protein</fullName>
    </submittedName>
</protein>
<dbReference type="Proteomes" id="UP000775547">
    <property type="component" value="Unassembled WGS sequence"/>
</dbReference>
<reference evidence="1" key="2">
    <citation type="submission" date="2021-10" db="EMBL/GenBank/DDBJ databases">
        <title>Phylogenomics reveals ancestral predisposition of the termite-cultivated fungus Termitomyces towards a domesticated lifestyle.</title>
        <authorList>
            <person name="Auxier B."/>
            <person name="Grum-Grzhimaylo A."/>
            <person name="Cardenas M.E."/>
            <person name="Lodge J.D."/>
            <person name="Laessoe T."/>
            <person name="Pedersen O."/>
            <person name="Smith M.E."/>
            <person name="Kuyper T.W."/>
            <person name="Franco-Molano E.A."/>
            <person name="Baroni T.J."/>
            <person name="Aanen D.K."/>
        </authorList>
    </citation>
    <scope>NUCLEOTIDE SEQUENCE</scope>
    <source>
        <strain evidence="1">AP01</strain>
        <tissue evidence="1">Mycelium</tissue>
    </source>
</reference>
<evidence type="ECO:0000313" key="2">
    <source>
        <dbReference type="Proteomes" id="UP000775547"/>
    </source>
</evidence>
<dbReference type="OrthoDB" id="2882961at2759"/>
<accession>A0A9P7FP43</accession>
<dbReference type="AlphaFoldDB" id="A0A9P7FP43"/>
<dbReference type="EMBL" id="JABCKV010003621">
    <property type="protein sequence ID" value="KAG5634670.1"/>
    <property type="molecule type" value="Genomic_DNA"/>
</dbReference>
<reference evidence="1" key="1">
    <citation type="submission" date="2020-07" db="EMBL/GenBank/DDBJ databases">
        <authorList>
            <person name="Nieuwenhuis M."/>
            <person name="Van De Peppel L.J.J."/>
        </authorList>
    </citation>
    <scope>NUCLEOTIDE SEQUENCE</scope>
    <source>
        <strain evidence="1">AP01</strain>
        <tissue evidence="1">Mycelium</tissue>
    </source>
</reference>
<comment type="caution">
    <text evidence="1">The sequence shown here is derived from an EMBL/GenBank/DDBJ whole genome shotgun (WGS) entry which is preliminary data.</text>
</comment>